<keyword evidence="7" id="KW-1185">Reference proteome</keyword>
<evidence type="ECO:0000313" key="7">
    <source>
        <dbReference type="Proteomes" id="UP000294752"/>
    </source>
</evidence>
<dbReference type="EMBL" id="SNZV01000012">
    <property type="protein sequence ID" value="TDS08416.1"/>
    <property type="molecule type" value="Genomic_DNA"/>
</dbReference>
<evidence type="ECO:0000256" key="1">
    <source>
        <dbReference type="ARBA" id="ARBA00001561"/>
    </source>
</evidence>
<evidence type="ECO:0000259" key="5">
    <source>
        <dbReference type="SMART" id="SM00644"/>
    </source>
</evidence>
<dbReference type="InterPro" id="IPR002502">
    <property type="entry name" value="Amidase_domain"/>
</dbReference>
<dbReference type="PANTHER" id="PTHR30417:SF1">
    <property type="entry name" value="N-ACETYLMURAMOYL-L-ALANINE AMIDASE AMID"/>
    <property type="match status" value="1"/>
</dbReference>
<keyword evidence="3" id="KW-0378">Hydrolase</keyword>
<feature type="domain" description="N-acetylmuramoyl-L-alanine amidase" evidence="5">
    <location>
        <begin position="52"/>
        <end position="192"/>
    </location>
</feature>
<dbReference type="GO" id="GO:0009254">
    <property type="term" value="P:peptidoglycan turnover"/>
    <property type="evidence" value="ECO:0007669"/>
    <property type="project" value="TreeGrafter"/>
</dbReference>
<dbReference type="GO" id="GO:0008745">
    <property type="term" value="F:N-acetylmuramoyl-L-alanine amidase activity"/>
    <property type="evidence" value="ECO:0007669"/>
    <property type="project" value="UniProtKB-EC"/>
</dbReference>
<keyword evidence="4" id="KW-0961">Cell wall biogenesis/degradation</keyword>
<comment type="caution">
    <text evidence="6">The sequence shown here is derived from an EMBL/GenBank/DDBJ whole genome shotgun (WGS) entry which is preliminary data.</text>
</comment>
<evidence type="ECO:0000256" key="2">
    <source>
        <dbReference type="ARBA" id="ARBA00011901"/>
    </source>
</evidence>
<dbReference type="Gene3D" id="3.40.80.10">
    <property type="entry name" value="Peptidoglycan recognition protein-like"/>
    <property type="match status" value="1"/>
</dbReference>
<dbReference type="PANTHER" id="PTHR30417">
    <property type="entry name" value="N-ACETYLMURAMOYL-L-ALANINE AMIDASE AMID"/>
    <property type="match status" value="1"/>
</dbReference>
<dbReference type="SUPFAM" id="SSF55846">
    <property type="entry name" value="N-acetylmuramoyl-L-alanine amidase-like"/>
    <property type="match status" value="1"/>
</dbReference>
<accession>A0A4R7CSJ1</accession>
<name>A0A4R7CSJ1_9SPHI</name>
<dbReference type="GO" id="GO:0009253">
    <property type="term" value="P:peptidoglycan catabolic process"/>
    <property type="evidence" value="ECO:0007669"/>
    <property type="project" value="InterPro"/>
</dbReference>
<dbReference type="GO" id="GO:0071555">
    <property type="term" value="P:cell wall organization"/>
    <property type="evidence" value="ECO:0007669"/>
    <property type="project" value="UniProtKB-KW"/>
</dbReference>
<dbReference type="Pfam" id="PF01510">
    <property type="entry name" value="Amidase_2"/>
    <property type="match status" value="1"/>
</dbReference>
<protein>
    <recommendedName>
        <fullName evidence="2">N-acetylmuramoyl-L-alanine amidase</fullName>
        <ecNumber evidence="2">3.5.1.28</ecNumber>
    </recommendedName>
</protein>
<dbReference type="SMART" id="SM00644">
    <property type="entry name" value="Ami_2"/>
    <property type="match status" value="1"/>
</dbReference>
<comment type="catalytic activity">
    <reaction evidence="1">
        <text>Hydrolyzes the link between N-acetylmuramoyl residues and L-amino acid residues in certain cell-wall glycopeptides.</text>
        <dbReference type="EC" id="3.5.1.28"/>
    </reaction>
</comment>
<evidence type="ECO:0000256" key="3">
    <source>
        <dbReference type="ARBA" id="ARBA00022801"/>
    </source>
</evidence>
<dbReference type="AlphaFoldDB" id="A0A4R7CSJ1"/>
<dbReference type="InterPro" id="IPR051206">
    <property type="entry name" value="NAMLAA_amidase_2"/>
</dbReference>
<proteinExistence type="predicted"/>
<reference evidence="6 7" key="1">
    <citation type="submission" date="2019-03" db="EMBL/GenBank/DDBJ databases">
        <title>Genomic Encyclopedia of Type Strains, Phase III (KMG-III): the genomes of soil and plant-associated and newly described type strains.</title>
        <authorList>
            <person name="Whitman W."/>
        </authorList>
    </citation>
    <scope>NUCLEOTIDE SEQUENCE [LARGE SCALE GENOMIC DNA]</scope>
    <source>
        <strain evidence="6 7">CGMCC 1.12801</strain>
    </source>
</reference>
<dbReference type="EC" id="3.5.1.28" evidence="2"/>
<gene>
    <name evidence="6" type="ORF">B0I21_11231</name>
</gene>
<evidence type="ECO:0000313" key="6">
    <source>
        <dbReference type="EMBL" id="TDS08416.1"/>
    </source>
</evidence>
<sequence length="222" mass="25260">MGMRILGLFVVFVLCNVCLRVSAQDRPYIVQKPILWDAERDSLSLEYMRNRHGIENPSVEIVPKMVVVHWTDVLSVNKTIRTFNPVYLPGRPSLRKASALNVSAHFVIGRDGTIFQLLPETTFARHTIGLNYCAIGIENIGSARYPLTDAQLQANTQLVKYLMAKYAIQYVIGHHEYQIFKNTEWWKETDPDYVTKKSDPGDEFMGQLRINLGLQGDVFGGK</sequence>
<dbReference type="Proteomes" id="UP000294752">
    <property type="component" value="Unassembled WGS sequence"/>
</dbReference>
<dbReference type="InterPro" id="IPR036505">
    <property type="entry name" value="Amidase/PGRP_sf"/>
</dbReference>
<evidence type="ECO:0000256" key="4">
    <source>
        <dbReference type="ARBA" id="ARBA00023316"/>
    </source>
</evidence>
<organism evidence="6 7">
    <name type="scientific">Sphingobacterium paludis</name>
    <dbReference type="NCBI Taxonomy" id="1476465"/>
    <lineage>
        <taxon>Bacteria</taxon>
        <taxon>Pseudomonadati</taxon>
        <taxon>Bacteroidota</taxon>
        <taxon>Sphingobacteriia</taxon>
        <taxon>Sphingobacteriales</taxon>
        <taxon>Sphingobacteriaceae</taxon>
        <taxon>Sphingobacterium</taxon>
    </lineage>
</organism>
<dbReference type="CDD" id="cd06583">
    <property type="entry name" value="PGRP"/>
    <property type="match status" value="1"/>
</dbReference>